<proteinExistence type="predicted"/>
<name>A0A8H7TQX1_BIOOC</name>
<comment type="caution">
    <text evidence="2">The sequence shown here is derived from an EMBL/GenBank/DDBJ whole genome shotgun (WGS) entry which is preliminary data.</text>
</comment>
<gene>
    <name evidence="2" type="ORF">IM811_012466</name>
</gene>
<feature type="region of interest" description="Disordered" evidence="1">
    <location>
        <begin position="72"/>
        <end position="111"/>
    </location>
</feature>
<dbReference type="Proteomes" id="UP000616885">
    <property type="component" value="Unassembled WGS sequence"/>
</dbReference>
<feature type="compositionally biased region" description="Low complexity" evidence="1">
    <location>
        <begin position="72"/>
        <end position="87"/>
    </location>
</feature>
<protein>
    <submittedName>
        <fullName evidence="2">Uncharacterized protein</fullName>
    </submittedName>
</protein>
<dbReference type="AlphaFoldDB" id="A0A8H7TQX1"/>
<dbReference type="EMBL" id="JADCTT010000004">
    <property type="protein sequence ID" value="KAF9753708.1"/>
    <property type="molecule type" value="Genomic_DNA"/>
</dbReference>
<evidence type="ECO:0000313" key="3">
    <source>
        <dbReference type="Proteomes" id="UP000616885"/>
    </source>
</evidence>
<reference evidence="2" key="1">
    <citation type="submission" date="2020-10" db="EMBL/GenBank/DDBJ databases">
        <title>High-Quality Genome Resource of Clonostachys rosea strain S41 by Oxford Nanopore Long-Read Sequencing.</title>
        <authorList>
            <person name="Wang H."/>
        </authorList>
    </citation>
    <scope>NUCLEOTIDE SEQUENCE</scope>
    <source>
        <strain evidence="2">S41</strain>
    </source>
</reference>
<accession>A0A8H7TQX1</accession>
<feature type="compositionally biased region" description="Low complexity" evidence="1">
    <location>
        <begin position="97"/>
        <end position="111"/>
    </location>
</feature>
<organism evidence="2 3">
    <name type="scientific">Bionectria ochroleuca</name>
    <name type="common">Gliocladium roseum</name>
    <dbReference type="NCBI Taxonomy" id="29856"/>
    <lineage>
        <taxon>Eukaryota</taxon>
        <taxon>Fungi</taxon>
        <taxon>Dikarya</taxon>
        <taxon>Ascomycota</taxon>
        <taxon>Pezizomycotina</taxon>
        <taxon>Sordariomycetes</taxon>
        <taxon>Hypocreomycetidae</taxon>
        <taxon>Hypocreales</taxon>
        <taxon>Bionectriaceae</taxon>
        <taxon>Clonostachys</taxon>
    </lineage>
</organism>
<sequence>MARDERTISILADLAASLRRANGRDNQTIKFVADLAARLRQATGASAPPGGRNRHHRPKCWNCKNSAMCAPSVGPPRAAAAAKDAAPTPGPPPPPSEAAAEAALPAAEPSQ</sequence>
<evidence type="ECO:0000256" key="1">
    <source>
        <dbReference type="SAM" id="MobiDB-lite"/>
    </source>
</evidence>
<evidence type="ECO:0000313" key="2">
    <source>
        <dbReference type="EMBL" id="KAF9753708.1"/>
    </source>
</evidence>